<evidence type="ECO:0008006" key="3">
    <source>
        <dbReference type="Google" id="ProtNLM"/>
    </source>
</evidence>
<accession>A0ABV8WT69</accession>
<comment type="caution">
    <text evidence="1">The sequence shown here is derived from an EMBL/GenBank/DDBJ whole genome shotgun (WGS) entry which is preliminary data.</text>
</comment>
<dbReference type="Proteomes" id="UP001595882">
    <property type="component" value="Unassembled WGS sequence"/>
</dbReference>
<dbReference type="RefSeq" id="WP_390250702.1">
    <property type="nucleotide sequence ID" value="NZ_JBHSDT010000004.1"/>
</dbReference>
<name>A0ABV8WT69_9BACI</name>
<proteinExistence type="predicted"/>
<dbReference type="InterPro" id="IPR038765">
    <property type="entry name" value="Papain-like_cys_pep_sf"/>
</dbReference>
<evidence type="ECO:0000313" key="1">
    <source>
        <dbReference type="EMBL" id="MFC4402787.1"/>
    </source>
</evidence>
<sequence>MKKRKVYLLFTDTGTFLSRIINLFTKSSLNHASISFDEAMTEVYSFGRRQPYNPLSGGFVKENVRAPFFRKATCAIYQLSITEETYERLLDRVKRMEKETDHYRYNLLGLIGVLLNLEWQRERAFFCSEFVATMLREAGIYTDTKPACLTKPQDLKEWHELTLIYHGDLVVYLQKHRIVDVAVTPWNRLYS</sequence>
<evidence type="ECO:0000313" key="2">
    <source>
        <dbReference type="Proteomes" id="UP001595882"/>
    </source>
</evidence>
<dbReference type="Gene3D" id="3.90.1720.10">
    <property type="entry name" value="endopeptidase domain like (from Nostoc punctiforme)"/>
    <property type="match status" value="1"/>
</dbReference>
<protein>
    <recommendedName>
        <fullName evidence="3">Permuted papain-like amidase enzyme, YaeF/YiiX, C92 family</fullName>
    </recommendedName>
</protein>
<dbReference type="SUPFAM" id="SSF54001">
    <property type="entry name" value="Cysteine proteinases"/>
    <property type="match status" value="1"/>
</dbReference>
<organism evidence="1 2">
    <name type="scientific">Gracilibacillus xinjiangensis</name>
    <dbReference type="NCBI Taxonomy" id="1193282"/>
    <lineage>
        <taxon>Bacteria</taxon>
        <taxon>Bacillati</taxon>
        <taxon>Bacillota</taxon>
        <taxon>Bacilli</taxon>
        <taxon>Bacillales</taxon>
        <taxon>Bacillaceae</taxon>
        <taxon>Gracilibacillus</taxon>
    </lineage>
</organism>
<dbReference type="EMBL" id="JBHSDT010000004">
    <property type="protein sequence ID" value="MFC4402787.1"/>
    <property type="molecule type" value="Genomic_DNA"/>
</dbReference>
<reference evidence="2" key="1">
    <citation type="journal article" date="2019" name="Int. J. Syst. Evol. Microbiol.">
        <title>The Global Catalogue of Microorganisms (GCM) 10K type strain sequencing project: providing services to taxonomists for standard genome sequencing and annotation.</title>
        <authorList>
            <consortium name="The Broad Institute Genomics Platform"/>
            <consortium name="The Broad Institute Genome Sequencing Center for Infectious Disease"/>
            <person name="Wu L."/>
            <person name="Ma J."/>
        </authorList>
    </citation>
    <scope>NUCLEOTIDE SEQUENCE [LARGE SCALE GENOMIC DNA]</scope>
    <source>
        <strain evidence="2">CCUG 37865</strain>
    </source>
</reference>
<gene>
    <name evidence="1" type="ORF">ACFOY7_06845</name>
</gene>
<keyword evidence="2" id="KW-1185">Reference proteome</keyword>